<reference evidence="3 4" key="1">
    <citation type="submission" date="2023-11" db="EMBL/GenBank/DDBJ databases">
        <title>A Novel Polar Bacteriovorax (B. antarcticus) Isolated from the Biocrust in Antarctica.</title>
        <authorList>
            <person name="Mun W."/>
            <person name="Choi S.Y."/>
            <person name="Mitchell R.J."/>
        </authorList>
    </citation>
    <scope>NUCLEOTIDE SEQUENCE [LARGE SCALE GENOMIC DNA]</scope>
    <source>
        <strain evidence="3 4">PP10</strain>
    </source>
</reference>
<gene>
    <name evidence="3" type="ORF">SHI21_20320</name>
</gene>
<evidence type="ECO:0000313" key="3">
    <source>
        <dbReference type="EMBL" id="MEA9358594.1"/>
    </source>
</evidence>
<feature type="compositionally biased region" description="Polar residues" evidence="1">
    <location>
        <begin position="1132"/>
        <end position="1147"/>
    </location>
</feature>
<feature type="compositionally biased region" description="Basic and acidic residues" evidence="1">
    <location>
        <begin position="859"/>
        <end position="870"/>
    </location>
</feature>
<dbReference type="RefSeq" id="WP_323579073.1">
    <property type="nucleotide sequence ID" value="NZ_JAYGJQ010000003.1"/>
</dbReference>
<feature type="region of interest" description="Disordered" evidence="1">
    <location>
        <begin position="858"/>
        <end position="879"/>
    </location>
</feature>
<organism evidence="3 4">
    <name type="scientific">Bacteriovorax antarcticus</name>
    <dbReference type="NCBI Taxonomy" id="3088717"/>
    <lineage>
        <taxon>Bacteria</taxon>
        <taxon>Pseudomonadati</taxon>
        <taxon>Bdellovibrionota</taxon>
        <taxon>Bacteriovoracia</taxon>
        <taxon>Bacteriovoracales</taxon>
        <taxon>Bacteriovoracaceae</taxon>
        <taxon>Bacteriovorax</taxon>
    </lineage>
</organism>
<dbReference type="EMBL" id="JAYGJQ010000003">
    <property type="protein sequence ID" value="MEA9358594.1"/>
    <property type="molecule type" value="Genomic_DNA"/>
</dbReference>
<feature type="compositionally biased region" description="Polar residues" evidence="1">
    <location>
        <begin position="1153"/>
        <end position="1168"/>
    </location>
</feature>
<dbReference type="Proteomes" id="UP001302274">
    <property type="component" value="Unassembled WGS sequence"/>
</dbReference>
<feature type="region of interest" description="Disordered" evidence="1">
    <location>
        <begin position="1111"/>
        <end position="1168"/>
    </location>
</feature>
<feature type="compositionally biased region" description="Low complexity" evidence="1">
    <location>
        <begin position="1417"/>
        <end position="1428"/>
    </location>
</feature>
<protein>
    <submittedName>
        <fullName evidence="3">Uncharacterized protein</fullName>
    </submittedName>
</protein>
<keyword evidence="4" id="KW-1185">Reference proteome</keyword>
<evidence type="ECO:0000313" key="4">
    <source>
        <dbReference type="Proteomes" id="UP001302274"/>
    </source>
</evidence>
<feature type="region of interest" description="Disordered" evidence="1">
    <location>
        <begin position="1403"/>
        <end position="1430"/>
    </location>
</feature>
<feature type="region of interest" description="Disordered" evidence="1">
    <location>
        <begin position="1244"/>
        <end position="1318"/>
    </location>
</feature>
<accession>A0ABU5VZV0</accession>
<feature type="compositionally biased region" description="Polar residues" evidence="1">
    <location>
        <begin position="1303"/>
        <end position="1318"/>
    </location>
</feature>
<keyword evidence="2" id="KW-0732">Signal</keyword>
<evidence type="ECO:0000256" key="1">
    <source>
        <dbReference type="SAM" id="MobiDB-lite"/>
    </source>
</evidence>
<proteinExistence type="predicted"/>
<name>A0ABU5VZV0_9BACT</name>
<feature type="signal peptide" evidence="2">
    <location>
        <begin position="1"/>
        <end position="25"/>
    </location>
</feature>
<comment type="caution">
    <text evidence="3">The sequence shown here is derived from an EMBL/GenBank/DDBJ whole genome shotgun (WGS) entry which is preliminary data.</text>
</comment>
<evidence type="ECO:0000256" key="2">
    <source>
        <dbReference type="SAM" id="SignalP"/>
    </source>
</evidence>
<feature type="compositionally biased region" description="Basic and acidic residues" evidence="1">
    <location>
        <begin position="1403"/>
        <end position="1416"/>
    </location>
</feature>
<feature type="chain" id="PRO_5047220226" evidence="2">
    <location>
        <begin position="26"/>
        <end position="1452"/>
    </location>
</feature>
<sequence>MKKLFKHLQFLTLGVFLLSSTAIFAASNQCFSANELNDFKTLYIKLQNELNYEGKDAYLDKKYQVQLKPHSKDKAYPGREFETALFGEYQNSLRKIGKLYQSAKFENDDSFKSNEVLVNFMKAIDDKSSESQDFINKTKIKDVINALEEASQKKYAKSSDKKFMINAGDKYLLEKLLTHAQDRVCSVSKYEETNKGTALFKADYLKQVKNAPLNILVNTIKNAPIEKDSKIDLREPSDLTASLIDQDVAVQSAVADNLNQLSAWVKKVKAQGPKCLASIKSKDFANKIQANIQGCNFGHFIETLSQDNVSNLESVLHFINANEKLLNNSAAKAETSLDELKLEGFISKTFDNLGTAVRCAQLDPANSGDKKVFIRNLPYDEKSNKFDTSGIICKSNSKILGADSCRKQFDLSSDSLGRGLEIKPKKGAAANVTFSVKDSDNCSDISFQDPKAGNLATSPEQCKAQLKDGSAFVWDTKSSKCNEVEIANVSSLEQCVALKKEGSVFNWDAQKKSCGEFSALLTENVLKQSAQQCVAQKKNGYSYKWDSSKNSCDETPTIAGTKLESKISCDAKTAANLPYKWNGNENTCESSPILTAADLKAKVACEAKPAKNGFSNSWDNQARQCGQLEVSKVATLEQCVALKKPGSVFNWDAQKNSCGEFSSLLASAAIKQSVQQTQNGSLVLPEIKSKAACDAIGKNGLLSNWDNSKGQCSAVDLAKVSTIEQCVALKKEGSVFNWDTQKNSCGEFSSLLANPALKQSLQQAQNGSLVLSDVKSKAACDAINKKGLSSSWDNSKGQCSAVDIAKVSTIEQCVALKKEGSVFNWDAQKNSCGEFSSLLSSAALKQAAQQCEVKGSKWNSDKKECDDDKTMTSSSSKEANNGSLVLSDIKSKAACEAINKKGLSSSWDNSKGQCSAADIAKVSTIEQCVALKKEGSVFNWDAQKNSCGEYSSQLSSAALKQAAQQCEIKTKEGSSFKWDAGKNACSEFPVLANANSDTKNTISSAELAKVSSLEQCVALKKPGSVFNWSSEKNSCEESSSLLTEAHLTQTAQQCIAQKKYGYEYKWDSANKSCSAIPTMAGTKLESKIACDAKISAGLPFKWNSSEYSCEKSGNDSDSNSPALSHNGLKNPGLNNYESQTHNGNSKNGDSKNADLQNGNPRSSMLTDSKNGIVTSAKAVTPSIPGDVNEKQARMACESKSSPGNPFRWNSSSKSCEGPTIAANNNNGGKAPIVKPIVLTSEDTKPVVKNPNLPPVGSRGPGTANEELKNKPGTVTEGQKTKPDAITVDPKTEPVTPPVIKAENGNSGTSLSNLPNNSTDKVKAEVTKAQMDCEINKGPTFSWDSVKETCSEAATAVEAKPAEDDASLAAAEKLCIADNADWIEKENEGRPGIKWEWDGKTCVDKRPAKDGGKKVVEEAPAQEEAASAPKRAPARFVPINIPSRQIYLMPGMP</sequence>